<proteinExistence type="predicted"/>
<name>A0A6J4LPQ3_9ACTN</name>
<feature type="region of interest" description="Disordered" evidence="1">
    <location>
        <begin position="22"/>
        <end position="88"/>
    </location>
</feature>
<evidence type="ECO:0000256" key="1">
    <source>
        <dbReference type="SAM" id="MobiDB-lite"/>
    </source>
</evidence>
<accession>A0A6J4LPQ3</accession>
<dbReference type="AlphaFoldDB" id="A0A6J4LPQ3"/>
<keyword evidence="2" id="KW-0560">Oxidoreductase</keyword>
<sequence>EQLPSPARPPNHVHHDLVRLLRAAQGPAQAGRDPLPGGRHRGPPRRSRRRRLGQRREPDRPHAAVLRRLGPHQPLGPPGRPQAGGAPL</sequence>
<protein>
    <submittedName>
        <fullName evidence="2">Mycoredoxin</fullName>
        <ecNumber evidence="2">1.20.4.3</ecNumber>
    </submittedName>
</protein>
<feature type="non-terminal residue" evidence="2">
    <location>
        <position position="88"/>
    </location>
</feature>
<gene>
    <name evidence="2" type="ORF">AVDCRST_MAG61-3306</name>
</gene>
<reference evidence="2" key="1">
    <citation type="submission" date="2020-02" db="EMBL/GenBank/DDBJ databases">
        <authorList>
            <person name="Meier V. D."/>
        </authorList>
    </citation>
    <scope>NUCLEOTIDE SEQUENCE</scope>
    <source>
        <strain evidence="2">AVDCRST_MAG61</strain>
    </source>
</reference>
<feature type="non-terminal residue" evidence="2">
    <location>
        <position position="1"/>
    </location>
</feature>
<dbReference type="EC" id="1.20.4.3" evidence="2"/>
<dbReference type="GO" id="GO:0016491">
    <property type="term" value="F:oxidoreductase activity"/>
    <property type="evidence" value="ECO:0007669"/>
    <property type="project" value="UniProtKB-KW"/>
</dbReference>
<dbReference type="EMBL" id="CADCTT010000388">
    <property type="protein sequence ID" value="CAA9336576.1"/>
    <property type="molecule type" value="Genomic_DNA"/>
</dbReference>
<organism evidence="2">
    <name type="scientific">uncultured Friedmanniella sp</name>
    <dbReference type="NCBI Taxonomy" id="335381"/>
    <lineage>
        <taxon>Bacteria</taxon>
        <taxon>Bacillati</taxon>
        <taxon>Actinomycetota</taxon>
        <taxon>Actinomycetes</taxon>
        <taxon>Propionibacteriales</taxon>
        <taxon>Nocardioidaceae</taxon>
        <taxon>Friedmanniella</taxon>
        <taxon>environmental samples</taxon>
    </lineage>
</organism>
<evidence type="ECO:0000313" key="2">
    <source>
        <dbReference type="EMBL" id="CAA9336576.1"/>
    </source>
</evidence>
<feature type="compositionally biased region" description="Basic residues" evidence="1">
    <location>
        <begin position="38"/>
        <end position="53"/>
    </location>
</feature>